<organism evidence="8 9">
    <name type="scientific">Dinoponera quadriceps</name>
    <name type="common">South American ant</name>
    <dbReference type="NCBI Taxonomy" id="609295"/>
    <lineage>
        <taxon>Eukaryota</taxon>
        <taxon>Metazoa</taxon>
        <taxon>Ecdysozoa</taxon>
        <taxon>Arthropoda</taxon>
        <taxon>Hexapoda</taxon>
        <taxon>Insecta</taxon>
        <taxon>Pterygota</taxon>
        <taxon>Neoptera</taxon>
        <taxon>Endopterygota</taxon>
        <taxon>Hymenoptera</taxon>
        <taxon>Apocrita</taxon>
        <taxon>Aculeata</taxon>
        <taxon>Formicoidea</taxon>
        <taxon>Formicidae</taxon>
        <taxon>Ponerinae</taxon>
        <taxon>Ponerini</taxon>
        <taxon>Dinoponera</taxon>
    </lineage>
</organism>
<dbReference type="OrthoDB" id="7546811at2759"/>
<dbReference type="Proteomes" id="UP000515204">
    <property type="component" value="Unplaced"/>
</dbReference>
<feature type="domain" description="THAP-type" evidence="7">
    <location>
        <begin position="1"/>
        <end position="79"/>
    </location>
</feature>
<protein>
    <submittedName>
        <fullName evidence="9">Uncharacterized protein LOC106742680</fullName>
    </submittedName>
</protein>
<dbReference type="RefSeq" id="XP_014471363.1">
    <property type="nucleotide sequence ID" value="XM_014615877.1"/>
</dbReference>
<evidence type="ECO:0000256" key="1">
    <source>
        <dbReference type="ARBA" id="ARBA00022723"/>
    </source>
</evidence>
<feature type="region of interest" description="Disordered" evidence="6">
    <location>
        <begin position="136"/>
        <end position="160"/>
    </location>
</feature>
<dbReference type="GO" id="GO:0003677">
    <property type="term" value="F:DNA binding"/>
    <property type="evidence" value="ECO:0007669"/>
    <property type="project" value="UniProtKB-UniRule"/>
</dbReference>
<proteinExistence type="predicted"/>
<dbReference type="Gene3D" id="6.20.210.20">
    <property type="entry name" value="THAP domain"/>
    <property type="match status" value="1"/>
</dbReference>
<gene>
    <name evidence="9" type="primary">LOC106742680</name>
</gene>
<accession>A0A6P3WZ46</accession>
<evidence type="ECO:0000313" key="8">
    <source>
        <dbReference type="Proteomes" id="UP000515204"/>
    </source>
</evidence>
<dbReference type="AlphaFoldDB" id="A0A6P3WZ46"/>
<dbReference type="PROSITE" id="PS50950">
    <property type="entry name" value="ZF_THAP"/>
    <property type="match status" value="1"/>
</dbReference>
<evidence type="ECO:0000256" key="6">
    <source>
        <dbReference type="SAM" id="MobiDB-lite"/>
    </source>
</evidence>
<dbReference type="InterPro" id="IPR038441">
    <property type="entry name" value="THAP_Znf_sf"/>
</dbReference>
<evidence type="ECO:0000256" key="3">
    <source>
        <dbReference type="ARBA" id="ARBA00022833"/>
    </source>
</evidence>
<evidence type="ECO:0000259" key="7">
    <source>
        <dbReference type="PROSITE" id="PS50950"/>
    </source>
</evidence>
<keyword evidence="4 5" id="KW-0238">DNA-binding</keyword>
<keyword evidence="1" id="KW-0479">Metal-binding</keyword>
<keyword evidence="8" id="KW-1185">Reference proteome</keyword>
<dbReference type="GeneID" id="106742680"/>
<dbReference type="KEGG" id="dqu:106742680"/>
<dbReference type="Pfam" id="PF05485">
    <property type="entry name" value="THAP"/>
    <property type="match status" value="1"/>
</dbReference>
<keyword evidence="3" id="KW-0862">Zinc</keyword>
<reference evidence="9" key="1">
    <citation type="submission" date="2025-08" db="UniProtKB">
        <authorList>
            <consortium name="RefSeq"/>
        </authorList>
    </citation>
    <scope>IDENTIFICATION</scope>
</reference>
<dbReference type="InterPro" id="IPR006612">
    <property type="entry name" value="THAP_Znf"/>
</dbReference>
<dbReference type="SMART" id="SM00980">
    <property type="entry name" value="THAP"/>
    <property type="match status" value="1"/>
</dbReference>
<evidence type="ECO:0000256" key="4">
    <source>
        <dbReference type="ARBA" id="ARBA00023125"/>
    </source>
</evidence>
<dbReference type="GO" id="GO:0008270">
    <property type="term" value="F:zinc ion binding"/>
    <property type="evidence" value="ECO:0007669"/>
    <property type="project" value="UniProtKB-KW"/>
</dbReference>
<feature type="compositionally biased region" description="Basic and acidic residues" evidence="6">
    <location>
        <begin position="150"/>
        <end position="160"/>
    </location>
</feature>
<evidence type="ECO:0000256" key="5">
    <source>
        <dbReference type="PROSITE-ProRule" id="PRU00309"/>
    </source>
</evidence>
<keyword evidence="2 5" id="KW-0863">Zinc-finger</keyword>
<evidence type="ECO:0000256" key="2">
    <source>
        <dbReference type="ARBA" id="ARBA00022771"/>
    </source>
</evidence>
<dbReference type="SMART" id="SM00692">
    <property type="entry name" value="DM3"/>
    <property type="match status" value="1"/>
</dbReference>
<evidence type="ECO:0000313" key="9">
    <source>
        <dbReference type="RefSeq" id="XP_014471363.1"/>
    </source>
</evidence>
<dbReference type="SUPFAM" id="SSF57716">
    <property type="entry name" value="Glucocorticoid receptor-like (DNA-binding domain)"/>
    <property type="match status" value="1"/>
</dbReference>
<name>A0A6P3WZ46_DINQU</name>
<sequence>MRTCVVCKKFSIPGDNSRSFHKFPDDCVLRDKWMLALGISSVATSTTVCSDHFDENAYHKTDGYTTLKRLLHDAIPISQSSVECDKLSDCAQTSAYTGTSESSVSMPADDDLTKIASIPTDDISNITASIPTDSAVFNEPTSVTNDDFENESHTRVSDKIAHSNKSLLAADVDDSYENRKR</sequence>